<dbReference type="RefSeq" id="WP_079556616.1">
    <property type="nucleotide sequence ID" value="NZ_CP021904.1"/>
</dbReference>
<dbReference type="OrthoDB" id="9794261at2"/>
<keyword evidence="2" id="KW-0540">Nuclease</keyword>
<dbReference type="PANTHER" id="PTHR41349">
    <property type="match status" value="1"/>
</dbReference>
<dbReference type="GO" id="GO:0004527">
    <property type="term" value="F:exonuclease activity"/>
    <property type="evidence" value="ECO:0007669"/>
    <property type="project" value="UniProtKB-KW"/>
</dbReference>
<dbReference type="Pfam" id="PF13385">
    <property type="entry name" value="Laminin_G_3"/>
    <property type="match status" value="1"/>
</dbReference>
<name>A0A1T5CHZ0_9BACT</name>
<dbReference type="STRING" id="889453.SAMN03080601_00830"/>
<evidence type="ECO:0000313" key="3">
    <source>
        <dbReference type="Proteomes" id="UP000191055"/>
    </source>
</evidence>
<dbReference type="SUPFAM" id="SSF49899">
    <property type="entry name" value="Concanavalin A-like lectins/glucanases"/>
    <property type="match status" value="1"/>
</dbReference>
<gene>
    <name evidence="2" type="ORF">SAMN03080601_00830</name>
</gene>
<keyword evidence="2" id="KW-0378">Hydrolase</keyword>
<dbReference type="InterPro" id="IPR013320">
    <property type="entry name" value="ConA-like_dom_sf"/>
</dbReference>
<evidence type="ECO:0000259" key="1">
    <source>
        <dbReference type="Pfam" id="PF03372"/>
    </source>
</evidence>
<dbReference type="Gene3D" id="3.60.10.10">
    <property type="entry name" value="Endonuclease/exonuclease/phosphatase"/>
    <property type="match status" value="1"/>
</dbReference>
<dbReference type="SUPFAM" id="SSF56219">
    <property type="entry name" value="DNase I-like"/>
    <property type="match status" value="1"/>
</dbReference>
<dbReference type="Proteomes" id="UP000191055">
    <property type="component" value="Unassembled WGS sequence"/>
</dbReference>
<dbReference type="InterPro" id="IPR036691">
    <property type="entry name" value="Endo/exonu/phosph_ase_sf"/>
</dbReference>
<reference evidence="2 3" key="1">
    <citation type="submission" date="2017-02" db="EMBL/GenBank/DDBJ databases">
        <authorList>
            <person name="Peterson S.W."/>
        </authorList>
    </citation>
    <scope>NUCLEOTIDE SEQUENCE [LARGE SCALE GENOMIC DNA]</scope>
    <source>
        <strain evidence="2 3">DSM 24412</strain>
    </source>
</reference>
<dbReference type="PROSITE" id="PS51257">
    <property type="entry name" value="PROKAR_LIPOPROTEIN"/>
    <property type="match status" value="1"/>
</dbReference>
<keyword evidence="2" id="KW-0269">Exonuclease</keyword>
<dbReference type="GO" id="GO:0004553">
    <property type="term" value="F:hydrolase activity, hydrolyzing O-glycosyl compounds"/>
    <property type="evidence" value="ECO:0007669"/>
    <property type="project" value="UniProtKB-ARBA"/>
</dbReference>
<evidence type="ECO:0000313" key="2">
    <source>
        <dbReference type="EMBL" id="SKB59067.1"/>
    </source>
</evidence>
<dbReference type="KEGG" id="asx:CDL62_12375"/>
<dbReference type="EMBL" id="FUYV01000003">
    <property type="protein sequence ID" value="SKB59067.1"/>
    <property type="molecule type" value="Genomic_DNA"/>
</dbReference>
<organism evidence="2 3">
    <name type="scientific">Alkalitalea saponilacus</name>
    <dbReference type="NCBI Taxonomy" id="889453"/>
    <lineage>
        <taxon>Bacteria</taxon>
        <taxon>Pseudomonadati</taxon>
        <taxon>Bacteroidota</taxon>
        <taxon>Bacteroidia</taxon>
        <taxon>Marinilabiliales</taxon>
        <taxon>Marinilabiliaceae</taxon>
        <taxon>Alkalitalea</taxon>
    </lineage>
</organism>
<dbReference type="AlphaFoldDB" id="A0A1T5CHZ0"/>
<keyword evidence="3" id="KW-1185">Reference proteome</keyword>
<dbReference type="GO" id="GO:0005975">
    <property type="term" value="P:carbohydrate metabolic process"/>
    <property type="evidence" value="ECO:0007669"/>
    <property type="project" value="UniProtKB-ARBA"/>
</dbReference>
<accession>A0A1T5CHZ0</accession>
<sequence>MKKLLCVLWISRFLLFLVLLFGCNRIPVTEVPSMPLIHLEFDNKISNEGVLPVTFRGDENVSFSNDGVSNYSLDLTSAAKFRKPVVVVKGDGQSFNDYPGLSIFFWVKAHPGDPYEYTIISQLADDELAPQGWLFGKTTSGSYRWMLTDGLNEAVYEPTSIRQPVANDEWHLLGYTLDFARKEARVYYNGENVAVFCLQNFNLDIFKGDIYIGGHPFSTNPIRDAFHGLIDEFTIWSRVLTPEQIKTLCGDERHLTRRRREARPDSLTIMTWNIWNGGRADGLFAGPQRVAEIIQESGADIISLQEAFDSGEMIADILGFYYYQRSPGLSILSRYPFGRTYNVYRPRHSGAVVVNLPRDNQIVMVPVALSYLPNLGPYIMSGHARADSVIIREMQSRGSEIRFIMWEMQSIQNSYSDYPIILAGDFNSGSHLDWTEANRENRFGLVIEHPVSKTIEDAGFIDAFRYIYPNEVKNPGFTWSPRYKEVMQDRINFIYYKGPGFNASWSRVIDQFEPGFPSDHAAVVVSFKWDDQ</sequence>
<proteinExistence type="predicted"/>
<feature type="domain" description="Endonuclease/exonuclease/phosphatase" evidence="1">
    <location>
        <begin position="270"/>
        <end position="520"/>
    </location>
</feature>
<dbReference type="Gene3D" id="2.60.120.200">
    <property type="match status" value="1"/>
</dbReference>
<protein>
    <submittedName>
        <fullName evidence="2">Exonuclease III</fullName>
    </submittedName>
</protein>
<dbReference type="Pfam" id="PF03372">
    <property type="entry name" value="Exo_endo_phos"/>
    <property type="match status" value="1"/>
</dbReference>
<dbReference type="PANTHER" id="PTHR41349:SF1">
    <property type="entry name" value="PROTEIN CBG08683"/>
    <property type="match status" value="1"/>
</dbReference>
<dbReference type="InterPro" id="IPR005135">
    <property type="entry name" value="Endo/exonuclease/phosphatase"/>
</dbReference>